<dbReference type="InterPro" id="IPR050871">
    <property type="entry name" value="26S_Proteasome/COP9_Components"/>
</dbReference>
<keyword evidence="2" id="KW-1185">Reference proteome</keyword>
<evidence type="ECO:0000313" key="2">
    <source>
        <dbReference type="Proteomes" id="UP000886595"/>
    </source>
</evidence>
<dbReference type="OrthoDB" id="194139at2759"/>
<gene>
    <name evidence="1" type="ORF">Bca52824_018968</name>
</gene>
<organism evidence="1 2">
    <name type="scientific">Brassica carinata</name>
    <name type="common">Ethiopian mustard</name>
    <name type="synonym">Abyssinian cabbage</name>
    <dbReference type="NCBI Taxonomy" id="52824"/>
    <lineage>
        <taxon>Eukaryota</taxon>
        <taxon>Viridiplantae</taxon>
        <taxon>Streptophyta</taxon>
        <taxon>Embryophyta</taxon>
        <taxon>Tracheophyta</taxon>
        <taxon>Spermatophyta</taxon>
        <taxon>Magnoliopsida</taxon>
        <taxon>eudicotyledons</taxon>
        <taxon>Gunneridae</taxon>
        <taxon>Pentapetalae</taxon>
        <taxon>rosids</taxon>
        <taxon>malvids</taxon>
        <taxon>Brassicales</taxon>
        <taxon>Brassicaceae</taxon>
        <taxon>Brassiceae</taxon>
        <taxon>Brassica</taxon>
    </lineage>
</organism>
<sequence length="347" mass="40657">MESDADDSLWLKRADERLSQAKIPQETINVEAKKKLYSKLGKLHYDSVSLKRGKLDDVFKWVNEVRMQYGPPESIVATKFFDVDCVALVDTFDQIIHPHDVAMYGDYVRLPHMIDLKFSFEVPDIMGFLTNMSDHDQDMHFDEVPVTNSPIAVKYRDTKDSRKTEPDATFLSKFAKVVSIDPHDARWWFKAFRQMVKIYCGQVWFRTGLELCNILFDNRQYTPISKILKELHKYCQKEDGTNDEDKTRELVWFMQLNFSCTLKQATTEITRYKNSTKRHFFIKPDAYEHIDHKVIGLLHERGGKMYMAECQWTEAYVPSARLLQTIARQQPEIKGKWSAKTTLRSCP</sequence>
<comment type="caution">
    <text evidence="1">The sequence shown here is derived from an EMBL/GenBank/DDBJ whole genome shotgun (WGS) entry which is preliminary data.</text>
</comment>
<proteinExistence type="predicted"/>
<accession>A0A8X7VQZ8</accession>
<dbReference type="Proteomes" id="UP000886595">
    <property type="component" value="Unassembled WGS sequence"/>
</dbReference>
<protein>
    <submittedName>
        <fullName evidence="1">Uncharacterized protein</fullName>
    </submittedName>
</protein>
<name>A0A8X7VQZ8_BRACI</name>
<dbReference type="EMBL" id="JAAMPC010000004">
    <property type="protein sequence ID" value="KAG2315846.1"/>
    <property type="molecule type" value="Genomic_DNA"/>
</dbReference>
<reference evidence="1 2" key="1">
    <citation type="submission" date="2020-02" db="EMBL/GenBank/DDBJ databases">
        <authorList>
            <person name="Ma Q."/>
            <person name="Huang Y."/>
            <person name="Song X."/>
            <person name="Pei D."/>
        </authorList>
    </citation>
    <scope>NUCLEOTIDE SEQUENCE [LARGE SCALE GENOMIC DNA]</scope>
    <source>
        <strain evidence="1">Sxm20200214</strain>
        <tissue evidence="1">Leaf</tissue>
    </source>
</reference>
<dbReference type="AlphaFoldDB" id="A0A8X7VQZ8"/>
<dbReference type="Gene3D" id="1.25.40.570">
    <property type="match status" value="1"/>
</dbReference>
<evidence type="ECO:0000313" key="1">
    <source>
        <dbReference type="EMBL" id="KAG2315846.1"/>
    </source>
</evidence>
<dbReference type="PANTHER" id="PTHR10678">
    <property type="entry name" value="26S PROTEASOME NON-ATPASE REGULATORY SUBUNIT 11/COP9 SIGNALOSOME COMPLEX SUBUNIT 2"/>
    <property type="match status" value="1"/>
</dbReference>